<accession>A0A4Y2EV33</accession>
<dbReference type="PANTHER" id="PTHR43615:SF1">
    <property type="entry name" value="PPDK_N DOMAIN-CONTAINING PROTEIN"/>
    <property type="match status" value="1"/>
</dbReference>
<dbReference type="InterPro" id="IPR002192">
    <property type="entry name" value="PPDK_AMP/ATP-bd"/>
</dbReference>
<dbReference type="InterPro" id="IPR036691">
    <property type="entry name" value="Endo/exonu/phosph_ase_sf"/>
</dbReference>
<evidence type="ECO:0000256" key="2">
    <source>
        <dbReference type="SAM" id="MobiDB-lite"/>
    </source>
</evidence>
<dbReference type="GO" id="GO:0071897">
    <property type="term" value="P:DNA biosynthetic process"/>
    <property type="evidence" value="ECO:0007669"/>
    <property type="project" value="UniProtKB-ARBA"/>
</dbReference>
<name>A0A4Y2EV33_ARAVE</name>
<dbReference type="GO" id="GO:0005524">
    <property type="term" value="F:ATP binding"/>
    <property type="evidence" value="ECO:0007669"/>
    <property type="project" value="InterPro"/>
</dbReference>
<dbReference type="InterPro" id="IPR051549">
    <property type="entry name" value="PEP_Utilizing_Enz"/>
</dbReference>
<evidence type="ECO:0000313" key="4">
    <source>
        <dbReference type="EMBL" id="GBM32721.1"/>
    </source>
</evidence>
<keyword evidence="4" id="KW-0670">Pyruvate</keyword>
<dbReference type="OrthoDB" id="6437148at2759"/>
<reference evidence="4 5" key="1">
    <citation type="journal article" date="2019" name="Sci. Rep.">
        <title>Orb-weaving spider Araneus ventricosus genome elucidates the spidroin gene catalogue.</title>
        <authorList>
            <person name="Kono N."/>
            <person name="Nakamura H."/>
            <person name="Ohtoshi R."/>
            <person name="Moran D.A.P."/>
            <person name="Shinohara A."/>
            <person name="Yoshida Y."/>
            <person name="Fujiwara M."/>
            <person name="Mori M."/>
            <person name="Tomita M."/>
            <person name="Arakawa K."/>
        </authorList>
    </citation>
    <scope>NUCLEOTIDE SEQUENCE [LARGE SCALE GENOMIC DNA]</scope>
</reference>
<feature type="region of interest" description="Disordered" evidence="2">
    <location>
        <begin position="2101"/>
        <end position="2124"/>
    </location>
</feature>
<evidence type="ECO:0000259" key="3">
    <source>
        <dbReference type="SMART" id="SM00343"/>
    </source>
</evidence>
<dbReference type="InterPro" id="IPR043502">
    <property type="entry name" value="DNA/RNA_pol_sf"/>
</dbReference>
<sequence>MALQLAKLALKIEKSYRSYRDIEWGFWNNNLYIFQSRPVTSGSGETDFEIDHEFDGPLRNENDYFALCNIGEVMPGATSPLGIEIIMKFFNIVFRKSNFVGFQQSDDTKYYPRGFQPWYNHMMFCTIDLFHDLNENPDKVQANSIGLFGRVLEDEELFSMAIERHRKSRSPKQYTFKENLKRLYRLLYGAKRTLDRAVRHYEKYNIPLSDFHDSQDLFNHLMYCCTDLTRAFNAHLTASESASVLNIYIFLILQKAEGEINADVYNDFAQLITTRDLECSDVPGGMERLALSIIAEKNQEDFKNMDLDDAQKWLETSSSNAGKTYREFLQRHGHRCLREFDVRSITWRNDPKSLIKTLQNLVLSVKKDKVEQKTREIRELIANLKVPLSLKNKLLLRIILPMSRRAVKFRELSKSTMMRGLYQWRQGYRKLAKLMVSEGRMPDEDLLYYMAFEEIKELLETRSPKILSKANHRRRRQPTLDKYIFPEIMKGFPVPVRIPVSTGTATGFVRVALDLDEASLLQTADEVFFYGVNSKSEYLITRIARGTNQEAEAWVYLKLSNGKIYQLQETSGRQQTGCDKRIFSCGGLQIHYLSPMRRWRIYFNGLLKETSEDGVSSNKKVHVKFALLWRASTDPFDFRTDVNIKALTSSIARAKWNQCKPPLEKLLKALDFYAQCGIIMGTVSIDGNDEQDLYLFGERIRFTGDLSLKGMEFFHVLGHTTKNGRFVHVVEVSMENVVEKLIFGFATILTGALRPIQDKKCRLEMLVDEERNERDIEAKFRARDKLYHLKGILPGMQHNFKNTVGWNGHLSIDCLDFELNLQEGKKSKYPKNKEFNSLTGGQTGKGIVIMGKMMKPLRKSINNRPSLTTQPGEDTARSSYVAFTSEVVPCVLVTHFSEKTCQNPEISGGKGSSLGKLTELSKELQNQFVVPKGIVVTTSAYELFVTDDILNEIKNLENVLYQDKAEETKIACQRLMAEVIKTSIPDEIRQSFVMNFQNAFPGGRHDDKFAIRSSATGEDTEQMSAAGQMETYLGVAGISEILAAIKKCWASQFSYIAVQYKRQNGQMINSPMAVVVQEMIPCDNAGVLFTCDPLTGNPTTMAITANYGLGESVVSGSEEPDTIEIERLDEDNLTIKNKIIGSKGHKIVLKDDGGTVIEDVSENEQHSCSLSDNLALLLGHVAIKKTGPTVSLPNILEKARKFMDITGGKRCYKVHTTVNKSKKPPTLLLYPMKSAEKEEVLEILKREIARPSTKIKDVQKIKNKGVAVQLERDQDVEELIQAINSKETLKSTIETKKPGKRHPSIIIYNLPDETTEDEVQEALAINADIKERLNIRFKLSGRQRGTAHWILETPSESFHKLKRLGKLPIHWTMHQVREFFHIKRCNNCQGFRHLAKDCPSNRPSCGSCAGHHPTRKCRSPQVVCINCVMHNQFHGTRFPAYHHTSDSGCSCYLGKFRLQKNSNLPWSTSSTTTTAIDVIQINLAKSKVATAHLEKLASEININHFLVQEPYVKEGKIAGVPRKWHQCLSSNNKAGIISLPSTNNPIFICSTTNLTAIKIQTITGPVNLISAYSSPYAELQDTAQDLANLLTKIGPEQALIGADMNAPSTLWGYANNSPRGNIMEDLISGLNLHLLNEKNSEPTFQRRNAKGWPDLTLVKGVQLARTASWKVRDELSSSDHKYIHTQLGISVQNHTYTRFKTAYGGHRKFSMHFKKEIPQIQQQLHDCNTREQLDETTSLLQRAIFRCCQKAYKLKKVKQSTKVTWWTQELDIKKKEMRAVQKRVNNTTGMEQTRYQLLFSRKQALYKKLSLRAKRTFLKNFCTQTKNPYGIPYKAIVKDNLPPSDFFKIMDQPEEGDSLSFANRILQELYPQIPTPFQRQPQNQTAREEAFTKNEIARIMQKVPIKKAPGYDGIDFIVLKTIFRTNPDILITFYNKCLSLQCFPNPLKTGVIVLFFNKGKNKSDIKSYRPVSLLPTLGKILEKLLLERLNHHLRRNNLQHPNQYGFRTNRSTEEAILDLLDKINSAKNSNQHALMISLDIKGAFDHLQYTSIKNSLDNLKYHSNTLETLTDILSNRKVAINTSQGPATWNQQQGYPLSRFLEPGSRRSAPARLASRGAPAGICR</sequence>
<dbReference type="Pfam" id="PF01326">
    <property type="entry name" value="PPDK_N"/>
    <property type="match status" value="2"/>
</dbReference>
<evidence type="ECO:0000256" key="1">
    <source>
        <dbReference type="ARBA" id="ARBA00007837"/>
    </source>
</evidence>
<dbReference type="SUPFAM" id="SSF56219">
    <property type="entry name" value="DNase I-like"/>
    <property type="match status" value="1"/>
</dbReference>
<dbReference type="InterPro" id="IPR005135">
    <property type="entry name" value="Endo/exonuclease/phosphatase"/>
</dbReference>
<dbReference type="InterPro" id="IPR001878">
    <property type="entry name" value="Znf_CCHC"/>
</dbReference>
<feature type="compositionally biased region" description="Low complexity" evidence="2">
    <location>
        <begin position="2106"/>
        <end position="2124"/>
    </location>
</feature>
<dbReference type="Gene3D" id="3.30.470.20">
    <property type="entry name" value="ATP-grasp fold, B domain"/>
    <property type="match status" value="2"/>
</dbReference>
<evidence type="ECO:0000313" key="5">
    <source>
        <dbReference type="Proteomes" id="UP000499080"/>
    </source>
</evidence>
<dbReference type="PANTHER" id="PTHR43615">
    <property type="entry name" value="PHOSPHOENOLPYRUVATE SYNTHASE-RELATED"/>
    <property type="match status" value="1"/>
</dbReference>
<dbReference type="SUPFAM" id="SSF56672">
    <property type="entry name" value="DNA/RNA polymerases"/>
    <property type="match status" value="1"/>
</dbReference>
<dbReference type="GO" id="GO:0016301">
    <property type="term" value="F:kinase activity"/>
    <property type="evidence" value="ECO:0007669"/>
    <property type="project" value="InterPro"/>
</dbReference>
<dbReference type="GO" id="GO:0008270">
    <property type="term" value="F:zinc ion binding"/>
    <property type="evidence" value="ECO:0007669"/>
    <property type="project" value="InterPro"/>
</dbReference>
<comment type="similarity">
    <text evidence="1">Belongs to the PEP-utilizing enzyme family.</text>
</comment>
<dbReference type="GO" id="GO:0003676">
    <property type="term" value="F:nucleic acid binding"/>
    <property type="evidence" value="ECO:0007669"/>
    <property type="project" value="InterPro"/>
</dbReference>
<keyword evidence="5" id="KW-1185">Reference proteome</keyword>
<dbReference type="SUPFAM" id="SSF56059">
    <property type="entry name" value="Glutathione synthetase ATP-binding domain-like"/>
    <property type="match status" value="2"/>
</dbReference>
<dbReference type="Gene3D" id="3.60.10.10">
    <property type="entry name" value="Endonuclease/exonuclease/phosphatase"/>
    <property type="match status" value="1"/>
</dbReference>
<gene>
    <name evidence="4" type="primary">pps_7</name>
    <name evidence="4" type="ORF">AVEN_69628_2</name>
</gene>
<dbReference type="Pfam" id="PF14529">
    <property type="entry name" value="Exo_endo_phos_2"/>
    <property type="match status" value="1"/>
</dbReference>
<dbReference type="Pfam" id="PF00078">
    <property type="entry name" value="RVT_1"/>
    <property type="match status" value="1"/>
</dbReference>
<dbReference type="InterPro" id="IPR000477">
    <property type="entry name" value="RT_dom"/>
</dbReference>
<dbReference type="Gene3D" id="3.30.1490.20">
    <property type="entry name" value="ATP-grasp fold, A domain"/>
    <property type="match status" value="1"/>
</dbReference>
<dbReference type="InterPro" id="IPR013815">
    <property type="entry name" value="ATP_grasp_subdomain_1"/>
</dbReference>
<comment type="caution">
    <text evidence="4">The sequence shown here is derived from an EMBL/GenBank/DDBJ whole genome shotgun (WGS) entry which is preliminary data.</text>
</comment>
<dbReference type="EMBL" id="BGPR01000716">
    <property type="protein sequence ID" value="GBM32721.1"/>
    <property type="molecule type" value="Genomic_DNA"/>
</dbReference>
<feature type="domain" description="CCHC-type" evidence="3">
    <location>
        <begin position="1384"/>
        <end position="1400"/>
    </location>
</feature>
<organism evidence="4 5">
    <name type="scientific">Araneus ventricosus</name>
    <name type="common">Orbweaver spider</name>
    <name type="synonym">Epeira ventricosa</name>
    <dbReference type="NCBI Taxonomy" id="182803"/>
    <lineage>
        <taxon>Eukaryota</taxon>
        <taxon>Metazoa</taxon>
        <taxon>Ecdysozoa</taxon>
        <taxon>Arthropoda</taxon>
        <taxon>Chelicerata</taxon>
        <taxon>Arachnida</taxon>
        <taxon>Araneae</taxon>
        <taxon>Araneomorphae</taxon>
        <taxon>Entelegynae</taxon>
        <taxon>Araneoidea</taxon>
        <taxon>Araneidae</taxon>
        <taxon>Araneus</taxon>
    </lineage>
</organism>
<protein>
    <submittedName>
        <fullName evidence="4">Putative phosphoenolpyruvate synthase</fullName>
    </submittedName>
</protein>
<dbReference type="CDD" id="cd01650">
    <property type="entry name" value="RT_nLTR_like"/>
    <property type="match status" value="1"/>
</dbReference>
<dbReference type="Proteomes" id="UP000499080">
    <property type="component" value="Unassembled WGS sequence"/>
</dbReference>
<dbReference type="SMART" id="SM00343">
    <property type="entry name" value="ZnF_C2HC"/>
    <property type="match status" value="1"/>
</dbReference>
<proteinExistence type="inferred from homology"/>